<feature type="region of interest" description="Disordered" evidence="1">
    <location>
        <begin position="166"/>
        <end position="187"/>
    </location>
</feature>
<proteinExistence type="predicted"/>
<evidence type="ECO:0000313" key="2">
    <source>
        <dbReference type="EMBL" id="SVC13549.1"/>
    </source>
</evidence>
<gene>
    <name evidence="2" type="ORF">METZ01_LOCUS266403</name>
</gene>
<feature type="non-terminal residue" evidence="2">
    <location>
        <position position="187"/>
    </location>
</feature>
<reference evidence="2" key="1">
    <citation type="submission" date="2018-05" db="EMBL/GenBank/DDBJ databases">
        <authorList>
            <person name="Lanie J.A."/>
            <person name="Ng W.-L."/>
            <person name="Kazmierczak K.M."/>
            <person name="Andrzejewski T.M."/>
            <person name="Davidsen T.M."/>
            <person name="Wayne K.J."/>
            <person name="Tettelin H."/>
            <person name="Glass J.I."/>
            <person name="Rusch D."/>
            <person name="Podicherti R."/>
            <person name="Tsui H.-C.T."/>
            <person name="Winkler M.E."/>
        </authorList>
    </citation>
    <scope>NUCLEOTIDE SEQUENCE</scope>
</reference>
<dbReference type="PROSITE" id="PS51257">
    <property type="entry name" value="PROKAR_LIPOPROTEIN"/>
    <property type="match status" value="1"/>
</dbReference>
<protein>
    <submittedName>
        <fullName evidence="2">Uncharacterized protein</fullName>
    </submittedName>
</protein>
<sequence length="187" mass="20053">MKISVALCLAGFLGFGGLLSSCRSVADYRGHQSQAPGFASPYRVAAVEKSWMARHKYDHERRLLIPVHNGTKWGAVQEYKEDGSIAFRDWWVRDVKVEDLEANPATDIVIAERAEPAFRPAEESLGPSSGFSTPSTAPSSLPAFGTGGTVPAATTVGLPEMPELEPFVPELPPGTAGTPEIAPFELT</sequence>
<feature type="region of interest" description="Disordered" evidence="1">
    <location>
        <begin position="121"/>
        <end position="152"/>
    </location>
</feature>
<dbReference type="AlphaFoldDB" id="A0A382JP96"/>
<organism evidence="2">
    <name type="scientific">marine metagenome</name>
    <dbReference type="NCBI Taxonomy" id="408172"/>
    <lineage>
        <taxon>unclassified sequences</taxon>
        <taxon>metagenomes</taxon>
        <taxon>ecological metagenomes</taxon>
    </lineage>
</organism>
<feature type="compositionally biased region" description="Low complexity" evidence="1">
    <location>
        <begin position="132"/>
        <end position="152"/>
    </location>
</feature>
<accession>A0A382JP96</accession>
<name>A0A382JP96_9ZZZZ</name>
<evidence type="ECO:0000256" key="1">
    <source>
        <dbReference type="SAM" id="MobiDB-lite"/>
    </source>
</evidence>
<dbReference type="EMBL" id="UINC01075404">
    <property type="protein sequence ID" value="SVC13549.1"/>
    <property type="molecule type" value="Genomic_DNA"/>
</dbReference>